<evidence type="ECO:0000256" key="13">
    <source>
        <dbReference type="RuleBase" id="RU003974"/>
    </source>
</evidence>
<dbReference type="PRINTS" id="PR00467">
    <property type="entry name" value="MAMLPOXGNASE"/>
</dbReference>
<proteinExistence type="inferred from homology"/>
<dbReference type="Gene3D" id="2.60.60.20">
    <property type="entry name" value="PLAT/LH2 domain"/>
    <property type="match status" value="1"/>
</dbReference>
<name>A0A8C9CMS2_PHOSS</name>
<dbReference type="PANTHER" id="PTHR11771">
    <property type="entry name" value="LIPOXYGENASE"/>
    <property type="match status" value="1"/>
</dbReference>
<dbReference type="Pfam" id="PF01477">
    <property type="entry name" value="PLAT"/>
    <property type="match status" value="1"/>
</dbReference>
<feature type="binding site" evidence="11">
    <location>
        <position position="17"/>
    </location>
    <ligand>
        <name>Ca(2+)</name>
        <dbReference type="ChEBI" id="CHEBI:29108"/>
        <label>1</label>
    </ligand>
</feature>
<feature type="binding site" evidence="10">
    <location>
        <position position="346"/>
    </location>
    <ligand>
        <name>Fe cation</name>
        <dbReference type="ChEBI" id="CHEBI:24875"/>
        <note>catalytic</note>
    </ligand>
</feature>
<dbReference type="GO" id="GO:0005506">
    <property type="term" value="F:iron ion binding"/>
    <property type="evidence" value="ECO:0007669"/>
    <property type="project" value="InterPro"/>
</dbReference>
<evidence type="ECO:0000313" key="16">
    <source>
        <dbReference type="Ensembl" id="ENSPSNP00000024634.1"/>
    </source>
</evidence>
<dbReference type="Pfam" id="PF00305">
    <property type="entry name" value="Lipoxygenase"/>
    <property type="match status" value="1"/>
</dbReference>
<dbReference type="SUPFAM" id="SSF48484">
    <property type="entry name" value="Lipoxigenase"/>
    <property type="match status" value="1"/>
</dbReference>
<keyword evidence="17" id="KW-1185">Reference proteome</keyword>
<feature type="binding site" evidence="10">
    <location>
        <position position="351"/>
    </location>
    <ligand>
        <name>Fe cation</name>
        <dbReference type="ChEBI" id="CHEBI:24875"/>
        <note>catalytic</note>
    </ligand>
</feature>
<evidence type="ECO:0000313" key="17">
    <source>
        <dbReference type="Proteomes" id="UP000694554"/>
    </source>
</evidence>
<evidence type="ECO:0000256" key="11">
    <source>
        <dbReference type="PIRSR" id="PIRSR601885-2"/>
    </source>
</evidence>
<dbReference type="GO" id="GO:0034440">
    <property type="term" value="P:lipid oxidation"/>
    <property type="evidence" value="ECO:0007669"/>
    <property type="project" value="InterPro"/>
</dbReference>
<keyword evidence="4" id="KW-0963">Cytoplasm</keyword>
<comment type="similarity">
    <text evidence="3 13">Belongs to the lipoxygenase family.</text>
</comment>
<dbReference type="GO" id="GO:0016702">
    <property type="term" value="F:oxidoreductase activity, acting on single donors with incorporation of molecular oxygen, incorporation of two atoms of oxygen"/>
    <property type="evidence" value="ECO:0007669"/>
    <property type="project" value="InterPro"/>
</dbReference>
<dbReference type="SMART" id="SM00308">
    <property type="entry name" value="LH2"/>
    <property type="match status" value="1"/>
</dbReference>
<evidence type="ECO:0000256" key="9">
    <source>
        <dbReference type="ARBA" id="ARBA00023098"/>
    </source>
</evidence>
<dbReference type="GO" id="GO:0005737">
    <property type="term" value="C:cytoplasm"/>
    <property type="evidence" value="ECO:0007669"/>
    <property type="project" value="UniProtKB-SubCell"/>
</dbReference>
<reference evidence="16" key="1">
    <citation type="submission" date="2019-08" db="EMBL/GenBank/DDBJ databases">
        <title>Phocoena sinus (Vaquita) genome, mPhoSin1, primary haplotype.</title>
        <authorList>
            <person name="Morin P."/>
            <person name="Mountcastle J."/>
            <person name="Fungtammasan C."/>
            <person name="Rhie A."/>
            <person name="Rojas-Bracho L."/>
            <person name="Smith C.R."/>
            <person name="Taylor B.L."/>
            <person name="Gulland F.M.D."/>
            <person name="Musser W."/>
            <person name="Houck M."/>
            <person name="Haase B."/>
            <person name="Paez S."/>
            <person name="Howe K."/>
            <person name="Torrance J."/>
            <person name="Formenti G."/>
            <person name="Phillippy A."/>
            <person name="Ryder O."/>
            <person name="Jarvis E.D."/>
            <person name="Fedrigo O."/>
        </authorList>
    </citation>
    <scope>NUCLEOTIDE SEQUENCE [LARGE SCALE GENOMIC DNA]</scope>
</reference>
<dbReference type="InterPro" id="IPR001024">
    <property type="entry name" value="PLAT/LH2_dom"/>
</dbReference>
<dbReference type="InterPro" id="IPR036392">
    <property type="entry name" value="PLAT/LH2_dom_sf"/>
</dbReference>
<sequence>MGLYRVRVSSGSSLCAGSNNKVQLWLVGQHGEVALGWRLRPMRGKEAEFEVDVSEYLGPLLFVKLSKWHLLQDDVWFCNWISVQGPGASGKGILSLPEGTGRTVVDDPQGLFKKHREEEPEERRKLYWWGNWKDKLILNMAGATICDLPTDERFLEDKRIDFEASLVKGGGQWVYGLHRAGPAQGGCVGWNSLDDFNRIFWCGQKRVRDSWKEDALFGYQFLNGSNPMLLRCSNHLPARLEFPPGMEELQAQLEKELQGGTLFEADVSLLDGIKANVILCSQQYLAAPLVMLKLQPDGKLLPMLQLPCKGSLPPLLFLPMDPPMAWLLAKCWVRSSDFQLHELQSHLLRGHMVAEVIAVATVRCLPSIHPMFKVTLYPPLLPRSLPHRVVPPLEAPSLWNLSFWEEATNKRHMNNGTRAWLALHF</sequence>
<dbReference type="GeneTree" id="ENSGT00940000162807"/>
<comment type="pathway">
    <text evidence="2">Lipid metabolism.</text>
</comment>
<dbReference type="Gene3D" id="1.20.245.10">
    <property type="entry name" value="Lipoxygenase-1, Domain 5"/>
    <property type="match status" value="1"/>
</dbReference>
<dbReference type="AlphaFoldDB" id="A0A8C9CMS2"/>
<dbReference type="InterPro" id="IPR013819">
    <property type="entry name" value="LipOase_C"/>
</dbReference>
<comment type="caution">
    <text evidence="12">Lacks conserved residue(s) required for the propagation of feature annotation.</text>
</comment>
<protein>
    <submittedName>
        <fullName evidence="16">Uncharacterized protein</fullName>
    </submittedName>
</protein>
<dbReference type="Gene3D" id="3.10.450.60">
    <property type="match status" value="1"/>
</dbReference>
<evidence type="ECO:0000256" key="6">
    <source>
        <dbReference type="ARBA" id="ARBA00022964"/>
    </source>
</evidence>
<feature type="domain" description="Lipoxygenase" evidence="15">
    <location>
        <begin position="102"/>
        <end position="373"/>
    </location>
</feature>
<reference evidence="16" key="2">
    <citation type="submission" date="2025-08" db="UniProtKB">
        <authorList>
            <consortium name="Ensembl"/>
        </authorList>
    </citation>
    <scope>IDENTIFICATION</scope>
</reference>
<evidence type="ECO:0000259" key="15">
    <source>
        <dbReference type="PROSITE" id="PS51393"/>
    </source>
</evidence>
<reference evidence="16" key="3">
    <citation type="submission" date="2025-09" db="UniProtKB">
        <authorList>
            <consortium name="Ensembl"/>
        </authorList>
    </citation>
    <scope>IDENTIFICATION</scope>
</reference>
<dbReference type="PROSITE" id="PS50095">
    <property type="entry name" value="PLAT"/>
    <property type="match status" value="1"/>
</dbReference>
<evidence type="ECO:0000256" key="3">
    <source>
        <dbReference type="ARBA" id="ARBA00009419"/>
    </source>
</evidence>
<feature type="binding site" evidence="11">
    <location>
        <position position="74"/>
    </location>
    <ligand>
        <name>Ca(2+)</name>
        <dbReference type="ChEBI" id="CHEBI:29108"/>
        <label>1</label>
    </ligand>
</feature>
<dbReference type="Proteomes" id="UP000694554">
    <property type="component" value="Chromosome 20"/>
</dbReference>
<keyword evidence="5 10" id="KW-0479">Metal-binding</keyword>
<evidence type="ECO:0000256" key="2">
    <source>
        <dbReference type="ARBA" id="ARBA00005189"/>
    </source>
</evidence>
<dbReference type="InterPro" id="IPR020833">
    <property type="entry name" value="LipOase_Fe_BS"/>
</dbReference>
<comment type="subcellular location">
    <subcellularLocation>
        <location evidence="1">Cytoplasm</location>
    </subcellularLocation>
</comment>
<dbReference type="PROSITE" id="PS51393">
    <property type="entry name" value="LIPOXYGENASE_3"/>
    <property type="match status" value="1"/>
</dbReference>
<dbReference type="PROSITE" id="PS00711">
    <property type="entry name" value="LIPOXYGENASE_1"/>
    <property type="match status" value="1"/>
</dbReference>
<keyword evidence="11" id="KW-0106">Calcium</keyword>
<organism evidence="16 17">
    <name type="scientific">Phocoena sinus</name>
    <name type="common">Vaquita</name>
    <dbReference type="NCBI Taxonomy" id="42100"/>
    <lineage>
        <taxon>Eukaryota</taxon>
        <taxon>Metazoa</taxon>
        <taxon>Chordata</taxon>
        <taxon>Craniata</taxon>
        <taxon>Vertebrata</taxon>
        <taxon>Euteleostomi</taxon>
        <taxon>Mammalia</taxon>
        <taxon>Eutheria</taxon>
        <taxon>Laurasiatheria</taxon>
        <taxon>Artiodactyla</taxon>
        <taxon>Whippomorpha</taxon>
        <taxon>Cetacea</taxon>
        <taxon>Odontoceti</taxon>
        <taxon>Phocoenidae</taxon>
        <taxon>Phocoena</taxon>
    </lineage>
</organism>
<feature type="domain" description="PLAT" evidence="14">
    <location>
        <begin position="2"/>
        <end position="114"/>
    </location>
</feature>
<keyword evidence="7 13" id="KW-0560">Oxidoreductase</keyword>
<dbReference type="InterPro" id="IPR000907">
    <property type="entry name" value="LipOase"/>
</dbReference>
<evidence type="ECO:0000256" key="4">
    <source>
        <dbReference type="ARBA" id="ARBA00022490"/>
    </source>
</evidence>
<dbReference type="SUPFAM" id="SSF49723">
    <property type="entry name" value="Lipase/lipooxygenase domain (PLAT/LH2 domain)"/>
    <property type="match status" value="1"/>
</dbReference>
<evidence type="ECO:0000256" key="8">
    <source>
        <dbReference type="ARBA" id="ARBA00023004"/>
    </source>
</evidence>
<keyword evidence="8 10" id="KW-0408">Iron</keyword>
<evidence type="ECO:0000256" key="7">
    <source>
        <dbReference type="ARBA" id="ARBA00023002"/>
    </source>
</evidence>
<accession>A0A8C9CMS2</accession>
<dbReference type="InterPro" id="IPR001885">
    <property type="entry name" value="LipOase_mml"/>
</dbReference>
<keyword evidence="6 13" id="KW-0223">Dioxygenase</keyword>
<evidence type="ECO:0000259" key="14">
    <source>
        <dbReference type="PROSITE" id="PS50095"/>
    </source>
</evidence>
<evidence type="ECO:0000256" key="12">
    <source>
        <dbReference type="PROSITE-ProRule" id="PRU00152"/>
    </source>
</evidence>
<comment type="cofactor">
    <cofactor evidence="10">
        <name>Fe cation</name>
        <dbReference type="ChEBI" id="CHEBI:24875"/>
    </cofactor>
    <text evidence="10">Binds 1 Fe cation per subunit.</text>
</comment>
<evidence type="ECO:0000256" key="10">
    <source>
        <dbReference type="PIRSR" id="PIRSR601885-1"/>
    </source>
</evidence>
<dbReference type="PRINTS" id="PR00087">
    <property type="entry name" value="LIPOXYGENASE"/>
</dbReference>
<evidence type="ECO:0000256" key="1">
    <source>
        <dbReference type="ARBA" id="ARBA00004496"/>
    </source>
</evidence>
<dbReference type="InterPro" id="IPR036226">
    <property type="entry name" value="LipOase_C_sf"/>
</dbReference>
<dbReference type="Ensembl" id="ENSPSNT00000027699.1">
    <property type="protein sequence ID" value="ENSPSNP00000024634.1"/>
    <property type="gene ID" value="ENSPSNG00000017940.1"/>
</dbReference>
<keyword evidence="9" id="KW-0443">Lipid metabolism</keyword>
<evidence type="ECO:0000256" key="5">
    <source>
        <dbReference type="ARBA" id="ARBA00022723"/>
    </source>
</evidence>